<dbReference type="EMBL" id="GFDL01007648">
    <property type="protein sequence ID" value="JAV27397.1"/>
    <property type="molecule type" value="Transcribed_RNA"/>
</dbReference>
<feature type="region of interest" description="Disordered" evidence="3">
    <location>
        <begin position="713"/>
        <end position="736"/>
    </location>
</feature>
<sequence length="926" mass="103760">MVPNLVITLFLAFTSLATSGSAAEEFCPEECHCGFEGGNFFVDCSGLALTELPHFPDLNVQILDLSDNGFTYIPSQLAQFSNLRYLDMSSNLIATLSPGSFSGLGSLRQLNLAKNNISNWANIYPNELLQTVPSLEELSLAENHFTSFSSNDPSLVLLSLSLKYLDLSNCKITKISGKEVIQGLPALEHLKLNGNPMHGMSDIKSISLKTIDLSNCKLVSLQPTVFAGLESLAYVNLARNSRLSLSSNGNVTSLSLKRINLSNCNMDTIDLAGFPNLMTAVLRGNMIRHLTRDSFAANPLLENIDLSSNSIGMVQSDTFRQLEHLKSLDLSFNMIPRIDGKTFKENVMLTHINLSRNYIARLQRLVATSLAHLNVSSCEILTIDPDALGAMPALIDLDLSNNLLAEEPQNIASDSLQTLDLSMCRLTTIRNTTFIGLPNLLRINLSGNRFTTPFRVEFFDHTPYLSEIWLGDNPWRCDCRAAGFLEFFQFLVDQPQRVNNRKDLRCISPDDFFGATWEAACRSVWFPHDMMGTTERIWTYFMLAILAFFGFFCLYSVIRRLIDSRRKMAAERERQDNIQELREIARENQIRMRQQAQLNAPDMRESRPPAYEDAILLPKLDAASFASLDELVLRGKRRKKRKQRQSTGDVQADTEADEEQAELRPSNRSRSENVLSVRGTIYQEPTDTLNRESTAIYQSPRSSNRIVVANVHVSPSESRASQTAALQRSSTPTGEELHYHSTDILGLDRTSSSVSQQPSNRSVTVSVYEPNSSTQSTRNTDQLQNFNDRSYENSPYAKRKVKPLQHINPNGSIEEITDFEEHDTSPYAKRRIKHMASFKGGQNRPPLPVRPAPKLSDTPPSEIVVVEDYFKSDPPKEQGQDDVELEFAMVTVEDVQKPLIMDDGGRQSNSSSDGSIEVIPMRSKPK</sequence>
<proteinExistence type="predicted"/>
<keyword evidence="2" id="KW-0677">Repeat</keyword>
<feature type="compositionally biased region" description="Polar residues" evidence="3">
    <location>
        <begin position="769"/>
        <end position="787"/>
    </location>
</feature>
<feature type="compositionally biased region" description="Polar residues" evidence="3">
    <location>
        <begin position="713"/>
        <end position="733"/>
    </location>
</feature>
<evidence type="ECO:0000256" key="5">
    <source>
        <dbReference type="SAM" id="SignalP"/>
    </source>
</evidence>
<dbReference type="PANTHER" id="PTHR24366">
    <property type="entry name" value="IG(IMMUNOGLOBULIN) AND LRR(LEUCINE RICH REPEAT) DOMAINS"/>
    <property type="match status" value="1"/>
</dbReference>
<dbReference type="SUPFAM" id="SSF52058">
    <property type="entry name" value="L domain-like"/>
    <property type="match status" value="1"/>
</dbReference>
<dbReference type="SMART" id="SM00365">
    <property type="entry name" value="LRR_SD22"/>
    <property type="match status" value="3"/>
</dbReference>
<protein>
    <submittedName>
        <fullName evidence="6">Putative leucine-rich repeat-containing protein 15</fullName>
    </submittedName>
</protein>
<keyword evidence="4" id="KW-0812">Transmembrane</keyword>
<dbReference type="InterPro" id="IPR003591">
    <property type="entry name" value="Leu-rich_rpt_typical-subtyp"/>
</dbReference>
<organism evidence="6">
    <name type="scientific">Culex tarsalis</name>
    <name type="common">Encephalitis mosquito</name>
    <dbReference type="NCBI Taxonomy" id="7177"/>
    <lineage>
        <taxon>Eukaryota</taxon>
        <taxon>Metazoa</taxon>
        <taxon>Ecdysozoa</taxon>
        <taxon>Arthropoda</taxon>
        <taxon>Hexapoda</taxon>
        <taxon>Insecta</taxon>
        <taxon>Pterygota</taxon>
        <taxon>Neoptera</taxon>
        <taxon>Endopterygota</taxon>
        <taxon>Diptera</taxon>
        <taxon>Nematocera</taxon>
        <taxon>Culicoidea</taxon>
        <taxon>Culicidae</taxon>
        <taxon>Culicinae</taxon>
        <taxon>Culicini</taxon>
        <taxon>Culex</taxon>
        <taxon>Culex</taxon>
    </lineage>
</organism>
<feature type="transmembrane region" description="Helical" evidence="4">
    <location>
        <begin position="537"/>
        <end position="558"/>
    </location>
</feature>
<dbReference type="PROSITE" id="PS51450">
    <property type="entry name" value="LRR"/>
    <property type="match status" value="4"/>
</dbReference>
<keyword evidence="4" id="KW-0472">Membrane</keyword>
<feature type="region of interest" description="Disordered" evidence="3">
    <location>
        <begin position="636"/>
        <end position="691"/>
    </location>
</feature>
<evidence type="ECO:0000313" key="6">
    <source>
        <dbReference type="EMBL" id="JAV27397.1"/>
    </source>
</evidence>
<feature type="region of interest" description="Disordered" evidence="3">
    <location>
        <begin position="838"/>
        <end position="859"/>
    </location>
</feature>
<feature type="chain" id="PRO_5012749662" evidence="5">
    <location>
        <begin position="24"/>
        <end position="926"/>
    </location>
</feature>
<dbReference type="AlphaFoldDB" id="A0A1Q3FIK0"/>
<keyword evidence="1" id="KW-0433">Leucine-rich repeat</keyword>
<feature type="region of interest" description="Disordered" evidence="3">
    <location>
        <begin position="749"/>
        <end position="787"/>
    </location>
</feature>
<name>A0A1Q3FIK0_CULTA</name>
<evidence type="ECO:0000256" key="4">
    <source>
        <dbReference type="SAM" id="Phobius"/>
    </source>
</evidence>
<reference evidence="6" key="1">
    <citation type="submission" date="2017-01" db="EMBL/GenBank/DDBJ databases">
        <title>A deep insight into the sialotranscriptome of adult male and female Cluex tarsalis mosquitoes.</title>
        <authorList>
            <person name="Ribeiro J.M."/>
            <person name="Moreira F."/>
            <person name="Bernard K.A."/>
            <person name="Calvo E."/>
        </authorList>
    </citation>
    <scope>NUCLEOTIDE SEQUENCE</scope>
    <source>
        <strain evidence="6">Kern County</strain>
        <tissue evidence="6">Salivary glands</tissue>
    </source>
</reference>
<dbReference type="InterPro" id="IPR032675">
    <property type="entry name" value="LRR_dom_sf"/>
</dbReference>
<dbReference type="SUPFAM" id="SSF52047">
    <property type="entry name" value="RNI-like"/>
    <property type="match status" value="1"/>
</dbReference>
<dbReference type="InterPro" id="IPR001611">
    <property type="entry name" value="Leu-rich_rpt"/>
</dbReference>
<feature type="compositionally biased region" description="Low complexity" evidence="3">
    <location>
        <begin position="751"/>
        <end position="763"/>
    </location>
</feature>
<keyword evidence="4" id="KW-1133">Transmembrane helix</keyword>
<dbReference type="PANTHER" id="PTHR24366:SF168">
    <property type="entry name" value="GH22922P-RELATED"/>
    <property type="match status" value="1"/>
</dbReference>
<dbReference type="Pfam" id="PF13855">
    <property type="entry name" value="LRR_8"/>
    <property type="match status" value="4"/>
</dbReference>
<accession>A0A1Q3FIK0</accession>
<feature type="signal peptide" evidence="5">
    <location>
        <begin position="1"/>
        <end position="23"/>
    </location>
</feature>
<dbReference type="InterPro" id="IPR025875">
    <property type="entry name" value="Leu-rich_rpt_4"/>
</dbReference>
<dbReference type="SMART" id="SM00369">
    <property type="entry name" value="LRR_TYP"/>
    <property type="match status" value="11"/>
</dbReference>
<evidence type="ECO:0000256" key="3">
    <source>
        <dbReference type="SAM" id="MobiDB-lite"/>
    </source>
</evidence>
<evidence type="ECO:0000256" key="2">
    <source>
        <dbReference type="ARBA" id="ARBA00022737"/>
    </source>
</evidence>
<keyword evidence="5" id="KW-0732">Signal</keyword>
<evidence type="ECO:0000256" key="1">
    <source>
        <dbReference type="ARBA" id="ARBA00022614"/>
    </source>
</evidence>
<dbReference type="Gene3D" id="3.80.10.10">
    <property type="entry name" value="Ribonuclease Inhibitor"/>
    <property type="match status" value="4"/>
</dbReference>
<feature type="region of interest" description="Disordered" evidence="3">
    <location>
        <begin position="898"/>
        <end position="926"/>
    </location>
</feature>
<dbReference type="Pfam" id="PF12799">
    <property type="entry name" value="LRR_4"/>
    <property type="match status" value="1"/>
</dbReference>